<proteinExistence type="predicted"/>
<organism evidence="2 3">
    <name type="scientific">Cercophora newfieldiana</name>
    <dbReference type="NCBI Taxonomy" id="92897"/>
    <lineage>
        <taxon>Eukaryota</taxon>
        <taxon>Fungi</taxon>
        <taxon>Dikarya</taxon>
        <taxon>Ascomycota</taxon>
        <taxon>Pezizomycotina</taxon>
        <taxon>Sordariomycetes</taxon>
        <taxon>Sordariomycetidae</taxon>
        <taxon>Sordariales</taxon>
        <taxon>Lasiosphaeriaceae</taxon>
        <taxon>Cercophora</taxon>
    </lineage>
</organism>
<evidence type="ECO:0000259" key="1">
    <source>
        <dbReference type="Pfam" id="PF06985"/>
    </source>
</evidence>
<sequence>MTETWRYATLSHCWGLLQISRLLTTNQAEFKQGIRVSTLQPTFQHAIRVVAMLGLRYLWIDSFCILQDSATDWETESALMGKVYRHASVNIAATSSSDARGGLFFDRDPDLVQPFVAYSAPANNANQIKMLEDGWYVWKNDMRWSRVGREPLNLRGWVLQERLLSTRTVHFAKSEMVWHCLEDLASESVPYQFQSDLLAVPMNQIRDYTDIRIAIAAARTEGHRISSQTRARLYRDWRKVLAHYSKCGLTKETDKLVAIFGVADELEQLTGDWCLAGMWRSQMPSCLLWLVSWDTDSMDGKTIAPDESRRELPAQWRAPSWSWASLELAINYP</sequence>
<evidence type="ECO:0000313" key="2">
    <source>
        <dbReference type="EMBL" id="KAK0649897.1"/>
    </source>
</evidence>
<feature type="domain" description="Heterokaryon incompatibility" evidence="1">
    <location>
        <begin position="7"/>
        <end position="161"/>
    </location>
</feature>
<dbReference type="AlphaFoldDB" id="A0AA40CTA2"/>
<feature type="non-terminal residue" evidence="2">
    <location>
        <position position="333"/>
    </location>
</feature>
<accession>A0AA40CTA2</accession>
<reference evidence="2" key="1">
    <citation type="submission" date="2023-06" db="EMBL/GenBank/DDBJ databases">
        <title>Genome-scale phylogeny and comparative genomics of the fungal order Sordariales.</title>
        <authorList>
            <consortium name="Lawrence Berkeley National Laboratory"/>
            <person name="Hensen N."/>
            <person name="Bonometti L."/>
            <person name="Westerberg I."/>
            <person name="Brannstrom I.O."/>
            <person name="Guillou S."/>
            <person name="Cros-Aarteil S."/>
            <person name="Calhoun S."/>
            <person name="Haridas S."/>
            <person name="Kuo A."/>
            <person name="Mondo S."/>
            <person name="Pangilinan J."/>
            <person name="Riley R."/>
            <person name="Labutti K."/>
            <person name="Andreopoulos B."/>
            <person name="Lipzen A."/>
            <person name="Chen C."/>
            <person name="Yanf M."/>
            <person name="Daum C."/>
            <person name="Ng V."/>
            <person name="Clum A."/>
            <person name="Steindorff A."/>
            <person name="Ohm R."/>
            <person name="Martin F."/>
            <person name="Silar P."/>
            <person name="Natvig D."/>
            <person name="Lalanne C."/>
            <person name="Gautier V."/>
            <person name="Ament-Velasquez S.L."/>
            <person name="Kruys A."/>
            <person name="Hutchinson M.I."/>
            <person name="Powell A.J."/>
            <person name="Barry K."/>
            <person name="Miller A.N."/>
            <person name="Grigoriev I.V."/>
            <person name="Debuchy R."/>
            <person name="Gladieux P."/>
            <person name="Thoren M.H."/>
            <person name="Johannesson H."/>
        </authorList>
    </citation>
    <scope>NUCLEOTIDE SEQUENCE</scope>
    <source>
        <strain evidence="2">SMH2532-1</strain>
    </source>
</reference>
<dbReference type="InterPro" id="IPR010730">
    <property type="entry name" value="HET"/>
</dbReference>
<dbReference type="Proteomes" id="UP001174936">
    <property type="component" value="Unassembled WGS sequence"/>
</dbReference>
<dbReference type="EMBL" id="JAULSV010000003">
    <property type="protein sequence ID" value="KAK0649897.1"/>
    <property type="molecule type" value="Genomic_DNA"/>
</dbReference>
<name>A0AA40CTA2_9PEZI</name>
<dbReference type="PANTHER" id="PTHR33112">
    <property type="entry name" value="DOMAIN PROTEIN, PUTATIVE-RELATED"/>
    <property type="match status" value="1"/>
</dbReference>
<gene>
    <name evidence="2" type="ORF">B0T16DRAFT_350772</name>
</gene>
<keyword evidence="3" id="KW-1185">Reference proteome</keyword>
<dbReference type="PANTHER" id="PTHR33112:SF10">
    <property type="entry name" value="TOL"/>
    <property type="match status" value="1"/>
</dbReference>
<dbReference type="Pfam" id="PF06985">
    <property type="entry name" value="HET"/>
    <property type="match status" value="1"/>
</dbReference>
<evidence type="ECO:0000313" key="3">
    <source>
        <dbReference type="Proteomes" id="UP001174936"/>
    </source>
</evidence>
<protein>
    <submittedName>
        <fullName evidence="2">Heterokaryon incompatibility protein-domain-containing protein</fullName>
    </submittedName>
</protein>
<comment type="caution">
    <text evidence="2">The sequence shown here is derived from an EMBL/GenBank/DDBJ whole genome shotgun (WGS) entry which is preliminary data.</text>
</comment>